<evidence type="ECO:0000313" key="3">
    <source>
        <dbReference type="Proteomes" id="UP001552299"/>
    </source>
</evidence>
<keyword evidence="3" id="KW-1185">Reference proteome</keyword>
<feature type="compositionally biased region" description="Polar residues" evidence="1">
    <location>
        <begin position="67"/>
        <end position="76"/>
    </location>
</feature>
<evidence type="ECO:0000313" key="2">
    <source>
        <dbReference type="EMBL" id="KAL0923954.1"/>
    </source>
</evidence>
<dbReference type="EMBL" id="JANQDX010000005">
    <property type="protein sequence ID" value="KAL0923954.1"/>
    <property type="molecule type" value="Genomic_DNA"/>
</dbReference>
<gene>
    <name evidence="2" type="ORF">M5K25_004742</name>
</gene>
<dbReference type="Proteomes" id="UP001552299">
    <property type="component" value="Unassembled WGS sequence"/>
</dbReference>
<feature type="region of interest" description="Disordered" evidence="1">
    <location>
        <begin position="67"/>
        <end position="99"/>
    </location>
</feature>
<sequence length="386" mass="43695">MAFLNELHSDYVENGKNLKPIYTCAYVQRDYQTSSLSIIRQCAQWLGSQCLGHFLFSPLSSDQATSTCSTSCQDGSGPSAPDRGKRAKVSSVPQRPPPPWSQMRSLLALMLKDFVLPPIDDELIDEDDSGYFLSLAPSSSTFSSTHSFHVLYISGNEDNPSHEEEYECEEEPVFMILEGSLPASRGSKRSWILYLLLEEAKGVKTEAEEETTNPCLMAGENLHRSDEEETLLQVILSLTLLEVFSSSFLSDCPEMRALSHPHSLFRFGKSGEHFFIHINCFGLVRKIVDSFLFWLLLTISNWSASDINMSFSFGIQKDFELCVIRSLEFFRDEMSFHQNLFFSHLHFGSKVGLKQVNGDSMENGKNPKPIYTYAYVQRSSRMSRNV</sequence>
<protein>
    <submittedName>
        <fullName evidence="2">Uncharacterized protein</fullName>
    </submittedName>
</protein>
<accession>A0ABD0VFX2</accession>
<comment type="caution">
    <text evidence="2">The sequence shown here is derived from an EMBL/GenBank/DDBJ whole genome shotgun (WGS) entry which is preliminary data.</text>
</comment>
<proteinExistence type="predicted"/>
<organism evidence="2 3">
    <name type="scientific">Dendrobium thyrsiflorum</name>
    <name type="common">Pinecone-like raceme dendrobium</name>
    <name type="synonym">Orchid</name>
    <dbReference type="NCBI Taxonomy" id="117978"/>
    <lineage>
        <taxon>Eukaryota</taxon>
        <taxon>Viridiplantae</taxon>
        <taxon>Streptophyta</taxon>
        <taxon>Embryophyta</taxon>
        <taxon>Tracheophyta</taxon>
        <taxon>Spermatophyta</taxon>
        <taxon>Magnoliopsida</taxon>
        <taxon>Liliopsida</taxon>
        <taxon>Asparagales</taxon>
        <taxon>Orchidaceae</taxon>
        <taxon>Epidendroideae</taxon>
        <taxon>Malaxideae</taxon>
        <taxon>Dendrobiinae</taxon>
        <taxon>Dendrobium</taxon>
    </lineage>
</organism>
<evidence type="ECO:0000256" key="1">
    <source>
        <dbReference type="SAM" id="MobiDB-lite"/>
    </source>
</evidence>
<dbReference type="AlphaFoldDB" id="A0ABD0VFX2"/>
<reference evidence="2 3" key="1">
    <citation type="journal article" date="2024" name="Plant Biotechnol. J.">
        <title>Dendrobium thyrsiflorum genome and its molecular insights into genes involved in important horticultural traits.</title>
        <authorList>
            <person name="Chen B."/>
            <person name="Wang J.Y."/>
            <person name="Zheng P.J."/>
            <person name="Li K.L."/>
            <person name="Liang Y.M."/>
            <person name="Chen X.F."/>
            <person name="Zhang C."/>
            <person name="Zhao X."/>
            <person name="He X."/>
            <person name="Zhang G.Q."/>
            <person name="Liu Z.J."/>
            <person name="Xu Q."/>
        </authorList>
    </citation>
    <scope>NUCLEOTIDE SEQUENCE [LARGE SCALE GENOMIC DNA]</scope>
    <source>
        <strain evidence="2">GZMU011</strain>
    </source>
</reference>
<name>A0ABD0VFX2_DENTH</name>